<proteinExistence type="predicted"/>
<reference evidence="2" key="1">
    <citation type="submission" date="2021-11" db="EMBL/GenBank/DDBJ databases">
        <authorList>
            <consortium name="Genoscope - CEA"/>
            <person name="William W."/>
        </authorList>
    </citation>
    <scope>NUCLEOTIDE SEQUENCE</scope>
</reference>
<keyword evidence="3" id="KW-1185">Reference proteome</keyword>
<comment type="caution">
    <text evidence="2">The sequence shown here is derived from an EMBL/GenBank/DDBJ whole genome shotgun (WGS) entry which is preliminary data.</text>
</comment>
<gene>
    <name evidence="2" type="ORF">PECAL_6P00770</name>
</gene>
<evidence type="ECO:0000313" key="2">
    <source>
        <dbReference type="EMBL" id="CAH0378488.1"/>
    </source>
</evidence>
<feature type="region of interest" description="Disordered" evidence="1">
    <location>
        <begin position="276"/>
        <end position="313"/>
    </location>
</feature>
<accession>A0A8J2X6Q5</accession>
<sequence>MYNAEMAGEQIGSVCLAEVVAVEQSAAGSGFLADVDVLRRELGLAGQAFEVVASACRMIGVPAEGGLVAQAAACRAALVGGPRANPSDDAFVTEPNYTAYTGKALHAPAAAQMDRGFPIAGREGPLRLTLASHPGQALTLEGDCCCPFPPPVFVCCCSGVRLGDEHRAMQVVYNPFRGQLLRPEACNQRIHNSWENFVPNNEVNSFHCGCFDCDHHESWTLYSDGTIHSKYHPELVLGARDDGKLCLKGATGAEGFLLEALRASTDYRQFAVTMRQMRRDRSGKPPPVAVPPSLKPSSHTPAYTARPIQPVPMPRHRDRVVKGALWLGRGGRPDGPLHPVVAQKLEAAVQNCNAVDAQGLRDFCDHATPKESLALFEKGEKYWIHPAGDVQLFLRTQAAEALGAISKAKDVEAAVRAVGAIQNVFGSHLGVHFFETESYVKQSKLEVQEGKVLVIELLCALRNNKFNSIKDPEDSLTAAEIYKALTAVAKASGVAPRVEINFQRVMPQYILILEAVLVPGLDGVLVIGKVKGDVYEYNPSPNIHAFALNHLESEPRAALLNKCREVNAAILKRISDDFVIVACGGNAEVELGHTLKLLSGDARRRLVAKYSVAHPSVLAYCKPKQVEFVAWAEVKISRRLRAESSAFTPSTQRLLDGMAVFLAKFAEAVDKLCFADGKGPAALQALAATGDAPLPEPWSECRRASGNKSHAGRVYIAATKDGGQVSTGSRIDAMNASLHIEEHPDTSIEDALTFVIKERVALDYFEKVRVSGGMWWHKYPGFPPIGNHKHAVAFSAALVAAGKLGAPANDPLVAELYHETVGVHLEKRVAAKEMPGLVHTVVNLQQNKHVWAHGDLVATSEDQARKFSAALKSRGLLEARAGDPRVQKAYDEVILAPLLAKKEQRGLIVVLQSNPPAVYRWHLPGTTMYLTKENDAKAFSEALIRAKLVDAPAGDRRVRELFNKTFPDLANKKWANYIKAVTKAKIAARIVESDDEDESLQPSPEAHPSKMRRVSPPTVTDEATPDAPDPRVSPTMMADLVQLAREDPGAFEALCAAVRRKAQS</sequence>
<dbReference type="AlphaFoldDB" id="A0A8J2X6Q5"/>
<evidence type="ECO:0000256" key="1">
    <source>
        <dbReference type="SAM" id="MobiDB-lite"/>
    </source>
</evidence>
<protein>
    <submittedName>
        <fullName evidence="2">Uncharacterized protein</fullName>
    </submittedName>
</protein>
<organism evidence="2 3">
    <name type="scientific">Pelagomonas calceolata</name>
    <dbReference type="NCBI Taxonomy" id="35677"/>
    <lineage>
        <taxon>Eukaryota</taxon>
        <taxon>Sar</taxon>
        <taxon>Stramenopiles</taxon>
        <taxon>Ochrophyta</taxon>
        <taxon>Pelagophyceae</taxon>
        <taxon>Pelagomonadales</taxon>
        <taxon>Pelagomonadaceae</taxon>
        <taxon>Pelagomonas</taxon>
    </lineage>
</organism>
<dbReference type="EMBL" id="CAKKNE010000006">
    <property type="protein sequence ID" value="CAH0378488.1"/>
    <property type="molecule type" value="Genomic_DNA"/>
</dbReference>
<feature type="compositionally biased region" description="Pro residues" evidence="1">
    <location>
        <begin position="284"/>
        <end position="294"/>
    </location>
</feature>
<evidence type="ECO:0000313" key="3">
    <source>
        <dbReference type="Proteomes" id="UP000789595"/>
    </source>
</evidence>
<dbReference type="Proteomes" id="UP000789595">
    <property type="component" value="Unassembled WGS sequence"/>
</dbReference>
<name>A0A8J2X6Q5_9STRA</name>
<feature type="region of interest" description="Disordered" evidence="1">
    <location>
        <begin position="992"/>
        <end position="1037"/>
    </location>
</feature>